<dbReference type="GO" id="GO:0005634">
    <property type="term" value="C:nucleus"/>
    <property type="evidence" value="ECO:0007669"/>
    <property type="project" value="UniProtKB-SubCell"/>
</dbReference>
<dbReference type="GO" id="GO:0003700">
    <property type="term" value="F:DNA-binding transcription factor activity"/>
    <property type="evidence" value="ECO:0007669"/>
    <property type="project" value="InterPro"/>
</dbReference>
<evidence type="ECO:0000256" key="3">
    <source>
        <dbReference type="ARBA" id="ARBA00023015"/>
    </source>
</evidence>
<dbReference type="GO" id="GO:0003677">
    <property type="term" value="F:DNA binding"/>
    <property type="evidence" value="ECO:0007669"/>
    <property type="project" value="UniProtKB-KW"/>
</dbReference>
<reference evidence="9 10" key="1">
    <citation type="submission" date="2024-01" db="EMBL/GenBank/DDBJ databases">
        <title>The genomes of 5 underutilized Papilionoideae crops provide insights into root nodulation and disease resistanc.</title>
        <authorList>
            <person name="Jiang F."/>
        </authorList>
    </citation>
    <scope>NUCLEOTIDE SEQUENCE [LARGE SCALE GENOMIC DNA]</scope>
    <source>
        <strain evidence="9">DUOXIRENSHENG_FW03</strain>
        <tissue evidence="9">Leaves</tissue>
    </source>
</reference>
<evidence type="ECO:0000256" key="6">
    <source>
        <dbReference type="ARBA" id="ARBA00023242"/>
    </source>
</evidence>
<keyword evidence="3" id="KW-0805">Transcription regulation</keyword>
<keyword evidence="5" id="KW-0804">Transcription</keyword>
<evidence type="ECO:0000256" key="1">
    <source>
        <dbReference type="ARBA" id="ARBA00004123"/>
    </source>
</evidence>
<dbReference type="EMBL" id="JAYMYS010000004">
    <property type="protein sequence ID" value="KAK7396409.1"/>
    <property type="molecule type" value="Genomic_DNA"/>
</dbReference>
<name>A0AAN9SIZ8_PSOTE</name>
<evidence type="ECO:0000259" key="8">
    <source>
        <dbReference type="PROSITE" id="PS51032"/>
    </source>
</evidence>
<accession>A0AAN9SIZ8</accession>
<dbReference type="SUPFAM" id="SSF54171">
    <property type="entry name" value="DNA-binding domain"/>
    <property type="match status" value="1"/>
</dbReference>
<comment type="subcellular location">
    <subcellularLocation>
        <location evidence="1">Nucleus</location>
    </subcellularLocation>
</comment>
<sequence length="177" mass="19808">MPVHALPIPNDSSSPLSKPRPKPKEAHFRGVRKRPWGRFAAEIRDPWKKTRKWLGTFDTAEEAARAYDTAARTLRGPKAKTNFAYVVAPALHIPHAVLAAPEVQAQAQAHVHHQLARQADFWGPPLFFATNVASVAPVRSEYKGYKLENIAGFVVGNEDRKEKKPFLFDLNLPAPLF</sequence>
<dbReference type="FunFam" id="3.30.730.10:FF:000001">
    <property type="entry name" value="Ethylene-responsive transcription factor 2"/>
    <property type="match status" value="1"/>
</dbReference>
<dbReference type="SMART" id="SM00380">
    <property type="entry name" value="AP2"/>
    <property type="match status" value="1"/>
</dbReference>
<dbReference type="PANTHER" id="PTHR31677">
    <property type="entry name" value="AP2 DOMAIN CLASS TRANSCRIPTION FACTOR"/>
    <property type="match status" value="1"/>
</dbReference>
<dbReference type="PANTHER" id="PTHR31677:SF157">
    <property type="entry name" value="AP2_ERF DOMAIN-CONTAINING PROTEIN"/>
    <property type="match status" value="1"/>
</dbReference>
<dbReference type="PRINTS" id="PR00367">
    <property type="entry name" value="ETHRSPELEMNT"/>
</dbReference>
<keyword evidence="2" id="KW-0936">Ethylene signaling pathway</keyword>
<feature type="region of interest" description="Disordered" evidence="7">
    <location>
        <begin position="1"/>
        <end position="28"/>
    </location>
</feature>
<evidence type="ECO:0000256" key="4">
    <source>
        <dbReference type="ARBA" id="ARBA00023125"/>
    </source>
</evidence>
<dbReference type="PROSITE" id="PS51032">
    <property type="entry name" value="AP2_ERF"/>
    <property type="match status" value="1"/>
</dbReference>
<dbReference type="InterPro" id="IPR036955">
    <property type="entry name" value="AP2/ERF_dom_sf"/>
</dbReference>
<evidence type="ECO:0000256" key="2">
    <source>
        <dbReference type="ARBA" id="ARBA00022745"/>
    </source>
</evidence>
<evidence type="ECO:0000256" key="7">
    <source>
        <dbReference type="SAM" id="MobiDB-lite"/>
    </source>
</evidence>
<proteinExistence type="predicted"/>
<keyword evidence="10" id="KW-1185">Reference proteome</keyword>
<evidence type="ECO:0000313" key="9">
    <source>
        <dbReference type="EMBL" id="KAK7396409.1"/>
    </source>
</evidence>
<evidence type="ECO:0000256" key="5">
    <source>
        <dbReference type="ARBA" id="ARBA00023163"/>
    </source>
</evidence>
<keyword evidence="4" id="KW-0238">DNA-binding</keyword>
<dbReference type="Pfam" id="PF00847">
    <property type="entry name" value="AP2"/>
    <property type="match status" value="1"/>
</dbReference>
<dbReference type="Proteomes" id="UP001386955">
    <property type="component" value="Unassembled WGS sequence"/>
</dbReference>
<dbReference type="InterPro" id="IPR001471">
    <property type="entry name" value="AP2/ERF_dom"/>
</dbReference>
<feature type="domain" description="AP2/ERF" evidence="8">
    <location>
        <begin position="27"/>
        <end position="84"/>
    </location>
</feature>
<evidence type="ECO:0000313" key="10">
    <source>
        <dbReference type="Proteomes" id="UP001386955"/>
    </source>
</evidence>
<dbReference type="InterPro" id="IPR016177">
    <property type="entry name" value="DNA-bd_dom_sf"/>
</dbReference>
<dbReference type="CDD" id="cd00018">
    <property type="entry name" value="AP2"/>
    <property type="match status" value="1"/>
</dbReference>
<protein>
    <recommendedName>
        <fullName evidence="8">AP2/ERF domain-containing protein</fullName>
    </recommendedName>
</protein>
<dbReference type="AlphaFoldDB" id="A0AAN9SIZ8"/>
<gene>
    <name evidence="9" type="ORF">VNO78_17402</name>
</gene>
<dbReference type="Gene3D" id="3.30.730.10">
    <property type="entry name" value="AP2/ERF domain"/>
    <property type="match status" value="1"/>
</dbReference>
<dbReference type="GO" id="GO:0009873">
    <property type="term" value="P:ethylene-activated signaling pathway"/>
    <property type="evidence" value="ECO:0007669"/>
    <property type="project" value="UniProtKB-KW"/>
</dbReference>
<organism evidence="9 10">
    <name type="scientific">Psophocarpus tetragonolobus</name>
    <name type="common">Winged bean</name>
    <name type="synonym">Dolichos tetragonolobus</name>
    <dbReference type="NCBI Taxonomy" id="3891"/>
    <lineage>
        <taxon>Eukaryota</taxon>
        <taxon>Viridiplantae</taxon>
        <taxon>Streptophyta</taxon>
        <taxon>Embryophyta</taxon>
        <taxon>Tracheophyta</taxon>
        <taxon>Spermatophyta</taxon>
        <taxon>Magnoliopsida</taxon>
        <taxon>eudicotyledons</taxon>
        <taxon>Gunneridae</taxon>
        <taxon>Pentapetalae</taxon>
        <taxon>rosids</taxon>
        <taxon>fabids</taxon>
        <taxon>Fabales</taxon>
        <taxon>Fabaceae</taxon>
        <taxon>Papilionoideae</taxon>
        <taxon>50 kb inversion clade</taxon>
        <taxon>NPAAA clade</taxon>
        <taxon>indigoferoid/millettioid clade</taxon>
        <taxon>Phaseoleae</taxon>
        <taxon>Psophocarpus</taxon>
    </lineage>
</organism>
<keyword evidence="6" id="KW-0539">Nucleus</keyword>
<comment type="caution">
    <text evidence="9">The sequence shown here is derived from an EMBL/GenBank/DDBJ whole genome shotgun (WGS) entry which is preliminary data.</text>
</comment>